<evidence type="ECO:0000313" key="4">
    <source>
        <dbReference type="Proteomes" id="UP001396898"/>
    </source>
</evidence>
<keyword evidence="1" id="KW-0812">Transmembrane</keyword>
<dbReference type="EMBL" id="JAQQWI010000018">
    <property type="protein sequence ID" value="KAK8000986.1"/>
    <property type="molecule type" value="Genomic_DNA"/>
</dbReference>
<evidence type="ECO:0000259" key="2">
    <source>
        <dbReference type="Pfam" id="PF20684"/>
    </source>
</evidence>
<dbReference type="PANTHER" id="PTHR38794">
    <property type="entry name" value="INTEGRAL MEMBRANE PROTEIN"/>
    <property type="match status" value="1"/>
</dbReference>
<dbReference type="InterPro" id="IPR049326">
    <property type="entry name" value="Rhodopsin_dom_fungi"/>
</dbReference>
<dbReference type="PANTHER" id="PTHR38794:SF1">
    <property type="entry name" value="INTEGRAL MEMBRANE PROTEIN"/>
    <property type="match status" value="1"/>
</dbReference>
<feature type="transmembrane region" description="Helical" evidence="1">
    <location>
        <begin position="152"/>
        <end position="175"/>
    </location>
</feature>
<keyword evidence="1" id="KW-1133">Transmembrane helix</keyword>
<feature type="domain" description="Rhodopsin" evidence="2">
    <location>
        <begin position="36"/>
        <end position="257"/>
    </location>
</feature>
<dbReference type="Pfam" id="PF20684">
    <property type="entry name" value="Fung_rhodopsin"/>
    <property type="match status" value="1"/>
</dbReference>
<name>A0ABR1R5E1_9PEZI</name>
<evidence type="ECO:0000256" key="1">
    <source>
        <dbReference type="SAM" id="Phobius"/>
    </source>
</evidence>
<organism evidence="3 4">
    <name type="scientific">Apiospora marii</name>
    <dbReference type="NCBI Taxonomy" id="335849"/>
    <lineage>
        <taxon>Eukaryota</taxon>
        <taxon>Fungi</taxon>
        <taxon>Dikarya</taxon>
        <taxon>Ascomycota</taxon>
        <taxon>Pezizomycotina</taxon>
        <taxon>Sordariomycetes</taxon>
        <taxon>Xylariomycetidae</taxon>
        <taxon>Amphisphaeriales</taxon>
        <taxon>Apiosporaceae</taxon>
        <taxon>Apiospora</taxon>
    </lineage>
</organism>
<feature type="transmembrane region" description="Helical" evidence="1">
    <location>
        <begin position="77"/>
        <end position="99"/>
    </location>
</feature>
<feature type="transmembrane region" description="Helical" evidence="1">
    <location>
        <begin position="187"/>
        <end position="209"/>
    </location>
</feature>
<protein>
    <recommendedName>
        <fullName evidence="2">Rhodopsin domain-containing protein</fullName>
    </recommendedName>
</protein>
<feature type="transmembrane region" description="Helical" evidence="1">
    <location>
        <begin position="14"/>
        <end position="34"/>
    </location>
</feature>
<dbReference type="Proteomes" id="UP001396898">
    <property type="component" value="Unassembled WGS sequence"/>
</dbReference>
<accession>A0ABR1R5E1</accession>
<evidence type="ECO:0000313" key="3">
    <source>
        <dbReference type="EMBL" id="KAK8000986.1"/>
    </source>
</evidence>
<keyword evidence="4" id="KW-1185">Reference proteome</keyword>
<comment type="caution">
    <text evidence="3">The sequence shown here is derived from an EMBL/GenBank/DDBJ whole genome shotgun (WGS) entry which is preliminary data.</text>
</comment>
<feature type="transmembrane region" description="Helical" evidence="1">
    <location>
        <begin position="221"/>
        <end position="245"/>
    </location>
</feature>
<keyword evidence="1" id="KW-0472">Membrane</keyword>
<gene>
    <name evidence="3" type="ORF">PG991_013208</name>
</gene>
<sequence>MDSQTETTLDADRIIQILIWFIFTAATLSAVIGLGMKYIMVRKLGPDDWLTILAQVRFTLALPPGVRELQGGPRDAGYPYGFFFSLASNLFIAVPWSYTDVARARPIKTEYASTILLILSLAIVKWSILVFIKRLSQNIVTPRTRRSVSAFVGLWFVTATISSIFQCAIPTPWDYVNGHQCLNRRAWWGYVSVVNVLTELCIAGLYLLVMYKVQISRSKKVVVLSLFLTRLLVVAAAIAQLITFFRVRPTSDLTLSLKIPVILNQATLSLQIPWLLRPKCIYPNNGHGVRIDENTWKASELSSCTPTVFWSWYQVL</sequence>
<feature type="transmembrane region" description="Helical" evidence="1">
    <location>
        <begin position="111"/>
        <end position="132"/>
    </location>
</feature>
<proteinExistence type="predicted"/>
<reference evidence="3 4" key="1">
    <citation type="submission" date="2023-01" db="EMBL/GenBank/DDBJ databases">
        <title>Analysis of 21 Apiospora genomes using comparative genomics revels a genus with tremendous synthesis potential of carbohydrate active enzymes and secondary metabolites.</title>
        <authorList>
            <person name="Sorensen T."/>
        </authorList>
    </citation>
    <scope>NUCLEOTIDE SEQUENCE [LARGE SCALE GENOMIC DNA]</scope>
    <source>
        <strain evidence="3 4">CBS 20057</strain>
    </source>
</reference>